<dbReference type="RefSeq" id="WP_209601537.1">
    <property type="nucleotide sequence ID" value="NZ_JAGILA010000002.1"/>
</dbReference>
<proteinExistence type="predicted"/>
<feature type="transmembrane region" description="Helical" evidence="2">
    <location>
        <begin position="63"/>
        <end position="80"/>
    </location>
</feature>
<dbReference type="EMBL" id="JAGILA010000002">
    <property type="protein sequence ID" value="MBP2235321.1"/>
    <property type="molecule type" value="Genomic_DNA"/>
</dbReference>
<evidence type="ECO:0000313" key="4">
    <source>
        <dbReference type="Proteomes" id="UP000730739"/>
    </source>
</evidence>
<comment type="caution">
    <text evidence="3">The sequence shown here is derived from an EMBL/GenBank/DDBJ whole genome shotgun (WGS) entry which is preliminary data.</text>
</comment>
<gene>
    <name evidence="3" type="ORF">J2Z31_001813</name>
</gene>
<protein>
    <recommendedName>
        <fullName evidence="5">DUF4236 domain-containing protein</fullName>
    </recommendedName>
</protein>
<sequence length="81" mass="8652">MGFRFRKTVKFGPFRTTLTHRGITSGIGTGGISYSKTARFSGSRKRSPTTDEGQPAASQGNPVVGFIVLAVIGFAIFQILT</sequence>
<dbReference type="Proteomes" id="UP000730739">
    <property type="component" value="Unassembled WGS sequence"/>
</dbReference>
<feature type="region of interest" description="Disordered" evidence="1">
    <location>
        <begin position="21"/>
        <end position="60"/>
    </location>
</feature>
<keyword evidence="2" id="KW-0472">Membrane</keyword>
<evidence type="ECO:0000256" key="1">
    <source>
        <dbReference type="SAM" id="MobiDB-lite"/>
    </source>
</evidence>
<name>A0ABS4QXF2_9HYPH</name>
<reference evidence="3 4" key="1">
    <citation type="submission" date="2021-03" db="EMBL/GenBank/DDBJ databases">
        <title>Genomic Encyclopedia of Type Strains, Phase IV (KMG-IV): sequencing the most valuable type-strain genomes for metagenomic binning, comparative biology and taxonomic classification.</title>
        <authorList>
            <person name="Goeker M."/>
        </authorList>
    </citation>
    <scope>NUCLEOTIDE SEQUENCE [LARGE SCALE GENOMIC DNA]</scope>
    <source>
        <strain evidence="3 4">DSM 13372</strain>
    </source>
</reference>
<organism evidence="3 4">
    <name type="scientific">Sinorhizobium kostiense</name>
    <dbReference type="NCBI Taxonomy" id="76747"/>
    <lineage>
        <taxon>Bacteria</taxon>
        <taxon>Pseudomonadati</taxon>
        <taxon>Pseudomonadota</taxon>
        <taxon>Alphaproteobacteria</taxon>
        <taxon>Hyphomicrobiales</taxon>
        <taxon>Rhizobiaceae</taxon>
        <taxon>Sinorhizobium/Ensifer group</taxon>
        <taxon>Sinorhizobium</taxon>
    </lineage>
</organism>
<evidence type="ECO:0000256" key="2">
    <source>
        <dbReference type="SAM" id="Phobius"/>
    </source>
</evidence>
<evidence type="ECO:0000313" key="3">
    <source>
        <dbReference type="EMBL" id="MBP2235321.1"/>
    </source>
</evidence>
<keyword evidence="4" id="KW-1185">Reference proteome</keyword>
<keyword evidence="2" id="KW-1133">Transmembrane helix</keyword>
<keyword evidence="2" id="KW-0812">Transmembrane</keyword>
<accession>A0ABS4QXF2</accession>
<evidence type="ECO:0008006" key="5">
    <source>
        <dbReference type="Google" id="ProtNLM"/>
    </source>
</evidence>
<feature type="compositionally biased region" description="Polar residues" evidence="1">
    <location>
        <begin position="50"/>
        <end position="60"/>
    </location>
</feature>